<dbReference type="GO" id="GO:0016747">
    <property type="term" value="F:acyltransferase activity, transferring groups other than amino-acyl groups"/>
    <property type="evidence" value="ECO:0007669"/>
    <property type="project" value="InterPro"/>
</dbReference>
<evidence type="ECO:0000313" key="7">
    <source>
        <dbReference type="EMBL" id="AHW59580.1"/>
    </source>
</evidence>
<dbReference type="InterPro" id="IPR016181">
    <property type="entry name" value="Acyl_CoA_acyltransferase"/>
</dbReference>
<protein>
    <submittedName>
        <fullName evidence="8">Acetyltransferase (GNAT) domain-containing protein</fullName>
    </submittedName>
    <submittedName>
        <fullName evidence="7">GCN5 family acetyltransferase</fullName>
    </submittedName>
</protein>
<dbReference type="Pfam" id="PF00583">
    <property type="entry name" value="Acetyltransf_1"/>
    <property type="match status" value="1"/>
</dbReference>
<dbReference type="Proteomes" id="UP000181981">
    <property type="component" value="Unassembled WGS sequence"/>
</dbReference>
<dbReference type="PANTHER" id="PTHR36449">
    <property type="entry name" value="ACETYLTRANSFERASE-RELATED"/>
    <property type="match status" value="1"/>
</dbReference>
<keyword evidence="2" id="KW-1277">Toxin-antitoxin system</keyword>
<keyword evidence="9" id="KW-1185">Reference proteome</keyword>
<evidence type="ECO:0000256" key="1">
    <source>
        <dbReference type="ARBA" id="ARBA00022491"/>
    </source>
</evidence>
<dbReference type="EMBL" id="FOHT01000002">
    <property type="protein sequence ID" value="SES84215.1"/>
    <property type="molecule type" value="Genomic_DNA"/>
</dbReference>
<evidence type="ECO:0000256" key="2">
    <source>
        <dbReference type="ARBA" id="ARBA00022649"/>
    </source>
</evidence>
<dbReference type="SUPFAM" id="SSF55729">
    <property type="entry name" value="Acyl-CoA N-acyltransferases (Nat)"/>
    <property type="match status" value="1"/>
</dbReference>
<evidence type="ECO:0000313" key="9">
    <source>
        <dbReference type="Proteomes" id="UP000023772"/>
    </source>
</evidence>
<name>X5DWJ4_9BACT</name>
<dbReference type="eggNOG" id="COG0456">
    <property type="taxonomic scope" value="Bacteria"/>
</dbReference>
<dbReference type="OrthoDB" id="9799147at2"/>
<dbReference type="RefSeq" id="WP_038557432.1">
    <property type="nucleotide sequence ID" value="NZ_FOHT01000002.1"/>
</dbReference>
<feature type="domain" description="N-acetyltransferase" evidence="6">
    <location>
        <begin position="38"/>
        <end position="148"/>
    </location>
</feature>
<accession>X5DWJ4</accession>
<dbReference type="AlphaFoldDB" id="X5DWJ4"/>
<comment type="catalytic activity">
    <reaction evidence="5">
        <text>glycyl-tRNA(Gly) + acetyl-CoA = N-acetylglycyl-tRNA(Gly) + CoA + H(+)</text>
        <dbReference type="Rhea" id="RHEA:81867"/>
        <dbReference type="Rhea" id="RHEA-COMP:9683"/>
        <dbReference type="Rhea" id="RHEA-COMP:19766"/>
        <dbReference type="ChEBI" id="CHEBI:15378"/>
        <dbReference type="ChEBI" id="CHEBI:57287"/>
        <dbReference type="ChEBI" id="CHEBI:57288"/>
        <dbReference type="ChEBI" id="CHEBI:78522"/>
        <dbReference type="ChEBI" id="CHEBI:232036"/>
    </reaction>
</comment>
<dbReference type="InterPro" id="IPR000182">
    <property type="entry name" value="GNAT_dom"/>
</dbReference>
<dbReference type="HOGENOM" id="CLU_101288_3_0_10"/>
<dbReference type="CDD" id="cd04301">
    <property type="entry name" value="NAT_SF"/>
    <property type="match status" value="1"/>
</dbReference>
<dbReference type="EMBL" id="CP007451">
    <property type="protein sequence ID" value="AHW59580.1"/>
    <property type="molecule type" value="Genomic_DNA"/>
</dbReference>
<reference evidence="8 10" key="2">
    <citation type="submission" date="2016-10" db="EMBL/GenBank/DDBJ databases">
        <authorList>
            <person name="de Groot N.N."/>
        </authorList>
    </citation>
    <scope>NUCLEOTIDE SEQUENCE [LARGE SCALE GENOMIC DNA]</scope>
    <source>
        <strain evidence="8 10">DSM 25947</strain>
    </source>
</reference>
<dbReference type="KEGG" id="dori:FH5T_08205"/>
<evidence type="ECO:0000256" key="5">
    <source>
        <dbReference type="ARBA" id="ARBA00049880"/>
    </source>
</evidence>
<keyword evidence="1" id="KW-0678">Repressor</keyword>
<evidence type="ECO:0000256" key="3">
    <source>
        <dbReference type="ARBA" id="ARBA00022679"/>
    </source>
</evidence>
<dbReference type="Proteomes" id="UP000023772">
    <property type="component" value="Chromosome"/>
</dbReference>
<evidence type="ECO:0000259" key="6">
    <source>
        <dbReference type="Pfam" id="PF00583"/>
    </source>
</evidence>
<dbReference type="PANTHER" id="PTHR36449:SF1">
    <property type="entry name" value="ACETYLTRANSFERASE"/>
    <property type="match status" value="1"/>
</dbReference>
<evidence type="ECO:0000256" key="4">
    <source>
        <dbReference type="ARBA" id="ARBA00023315"/>
    </source>
</evidence>
<dbReference type="Gene3D" id="3.40.630.30">
    <property type="match status" value="1"/>
</dbReference>
<organism evidence="8 10">
    <name type="scientific">Draconibacterium orientale</name>
    <dbReference type="NCBI Taxonomy" id="1168034"/>
    <lineage>
        <taxon>Bacteria</taxon>
        <taxon>Pseudomonadati</taxon>
        <taxon>Bacteroidota</taxon>
        <taxon>Bacteroidia</taxon>
        <taxon>Marinilabiliales</taxon>
        <taxon>Prolixibacteraceae</taxon>
        <taxon>Draconibacterium</taxon>
    </lineage>
</organism>
<keyword evidence="3 8" id="KW-0808">Transferase</keyword>
<evidence type="ECO:0000313" key="10">
    <source>
        <dbReference type="Proteomes" id="UP000181981"/>
    </source>
</evidence>
<sequence>MNKINPTQLLNRQHNRTNFHCDEKLLDVYLKRQAGQDVRKRLSACFVLTAYESNEVIGYYTLSNNSIPLQLVPEVYRKKFPSSYESIPTTLLGRLAIDKNYQGKGLGEFLLVDALKRSYEISQTSASFAVVTDPINNKAAEFYEKYGFQKLPDSGKMFIPMKTLSDLFKST</sequence>
<dbReference type="STRING" id="1168034.FH5T_08205"/>
<gene>
    <name evidence="7" type="ORF">FH5T_08205</name>
    <name evidence="8" type="ORF">SAMN05444285_102242</name>
</gene>
<evidence type="ECO:0000313" key="8">
    <source>
        <dbReference type="EMBL" id="SES84215.1"/>
    </source>
</evidence>
<reference evidence="7 9" key="1">
    <citation type="submission" date="2014-03" db="EMBL/GenBank/DDBJ databases">
        <title>Complete genome sequence of a deeply braunched marine Bacteroidia bacterium Draconibacterium orientale type strain FH5T.</title>
        <authorList>
            <person name="Li X."/>
            <person name="Wang X."/>
            <person name="Xie Z."/>
            <person name="Du Z."/>
            <person name="Chen G."/>
        </authorList>
    </citation>
    <scope>NUCLEOTIDE SEQUENCE [LARGE SCALE GENOMIC DNA]</scope>
    <source>
        <strain evidence="7 9">FH5</strain>
    </source>
</reference>
<proteinExistence type="predicted"/>
<keyword evidence="4" id="KW-0012">Acyltransferase</keyword>